<sequence length="205" mass="20792">MTRGWSIAGQLFALQVLVVTLLVAGGTTGAVLLARADARDAAAEEVTSVAETVAHAPFVAEALASPDPTRRLQPYAEATRTATGTDFVVVMAPDRTRYTHPNRDLIGQPFLGTVEPALAGGQVVEVYTGTLGESVRAVVPVRGDGGAVVGLVSVGITTEAINRKLLRQAPAVGAATAAALALAGVGHGCSAAASAARRTASDRAR</sequence>
<evidence type="ECO:0000313" key="7">
    <source>
        <dbReference type="EMBL" id="BCB88995.1"/>
    </source>
</evidence>
<dbReference type="AlphaFoldDB" id="A0A6F8YS42"/>
<dbReference type="Gene3D" id="3.30.450.20">
    <property type="entry name" value="PAS domain"/>
    <property type="match status" value="1"/>
</dbReference>
<reference evidence="7 8" key="2">
    <citation type="submission" date="2020-03" db="EMBL/GenBank/DDBJ databases">
        <authorList>
            <person name="Ichikawa N."/>
            <person name="Kimura A."/>
            <person name="Kitahashi Y."/>
            <person name="Uohara A."/>
        </authorList>
    </citation>
    <scope>NUCLEOTIDE SEQUENCE [LARGE SCALE GENOMIC DNA]</scope>
    <source>
        <strain evidence="7 8">NBRC 105367</strain>
    </source>
</reference>
<keyword evidence="8" id="KW-1185">Reference proteome</keyword>
<evidence type="ECO:0000256" key="4">
    <source>
        <dbReference type="ARBA" id="ARBA00022989"/>
    </source>
</evidence>
<comment type="subcellular location">
    <subcellularLocation>
        <location evidence="1">Cell membrane</location>
        <topology evidence="1">Multi-pass membrane protein</topology>
    </subcellularLocation>
</comment>
<keyword evidence="2" id="KW-1003">Cell membrane</keyword>
<keyword evidence="3" id="KW-0812">Transmembrane</keyword>
<dbReference type="InterPro" id="IPR029151">
    <property type="entry name" value="Sensor-like_sf"/>
</dbReference>
<dbReference type="KEGG" id="psuu:Psuf_063080"/>
<name>A0A6F8YS42_9ACTN</name>
<dbReference type="InterPro" id="IPR033463">
    <property type="entry name" value="sCache_3"/>
</dbReference>
<protein>
    <recommendedName>
        <fullName evidence="6">Single cache domain-containing protein</fullName>
    </recommendedName>
</protein>
<evidence type="ECO:0000259" key="6">
    <source>
        <dbReference type="Pfam" id="PF17203"/>
    </source>
</evidence>
<accession>A0A6F8YS42</accession>
<dbReference type="EMBL" id="AP022871">
    <property type="protein sequence ID" value="BCB88995.1"/>
    <property type="molecule type" value="Genomic_DNA"/>
</dbReference>
<evidence type="ECO:0000256" key="1">
    <source>
        <dbReference type="ARBA" id="ARBA00004651"/>
    </source>
</evidence>
<evidence type="ECO:0000256" key="3">
    <source>
        <dbReference type="ARBA" id="ARBA00022692"/>
    </source>
</evidence>
<dbReference type="Proteomes" id="UP000503011">
    <property type="component" value="Chromosome"/>
</dbReference>
<dbReference type="Pfam" id="PF17203">
    <property type="entry name" value="sCache_3_2"/>
    <property type="match status" value="1"/>
</dbReference>
<evidence type="ECO:0000256" key="5">
    <source>
        <dbReference type="ARBA" id="ARBA00023136"/>
    </source>
</evidence>
<dbReference type="GO" id="GO:0005886">
    <property type="term" value="C:plasma membrane"/>
    <property type="evidence" value="ECO:0007669"/>
    <property type="project" value="UniProtKB-SubCell"/>
</dbReference>
<proteinExistence type="predicted"/>
<keyword evidence="4" id="KW-1133">Transmembrane helix</keyword>
<evidence type="ECO:0000256" key="2">
    <source>
        <dbReference type="ARBA" id="ARBA00022475"/>
    </source>
</evidence>
<reference evidence="7 8" key="1">
    <citation type="submission" date="2020-03" db="EMBL/GenBank/DDBJ databases">
        <title>Whole genome shotgun sequence of Phytohabitans suffuscus NBRC 105367.</title>
        <authorList>
            <person name="Komaki H."/>
            <person name="Tamura T."/>
        </authorList>
    </citation>
    <scope>NUCLEOTIDE SEQUENCE [LARGE SCALE GENOMIC DNA]</scope>
    <source>
        <strain evidence="7 8">NBRC 105367</strain>
    </source>
</reference>
<gene>
    <name evidence="7" type="ORF">Psuf_063080</name>
</gene>
<evidence type="ECO:0000313" key="8">
    <source>
        <dbReference type="Proteomes" id="UP000503011"/>
    </source>
</evidence>
<dbReference type="SUPFAM" id="SSF103190">
    <property type="entry name" value="Sensory domain-like"/>
    <property type="match status" value="1"/>
</dbReference>
<feature type="domain" description="Single cache" evidence="6">
    <location>
        <begin position="35"/>
        <end position="165"/>
    </location>
</feature>
<keyword evidence="5" id="KW-0472">Membrane</keyword>
<organism evidence="7 8">
    <name type="scientific">Phytohabitans suffuscus</name>
    <dbReference type="NCBI Taxonomy" id="624315"/>
    <lineage>
        <taxon>Bacteria</taxon>
        <taxon>Bacillati</taxon>
        <taxon>Actinomycetota</taxon>
        <taxon>Actinomycetes</taxon>
        <taxon>Micromonosporales</taxon>
        <taxon>Micromonosporaceae</taxon>
    </lineage>
</organism>